<sequence>MAGRSNKRFVVLPLFKLLGQHPALCTTCAIPSRALHVDTAAFHGTHPPRHSVRAPHRAAKLRQGWRTGETSQGSLLIASRSRSQRNTGASLPTVGPVAPAVVLPLYAARNHEEPMLLVVFLLSL</sequence>
<dbReference type="EMBL" id="JBGNUJ010000004">
    <property type="protein sequence ID" value="KAL3959959.1"/>
    <property type="molecule type" value="Genomic_DNA"/>
</dbReference>
<evidence type="ECO:0000313" key="1">
    <source>
        <dbReference type="EMBL" id="KAL3959959.1"/>
    </source>
</evidence>
<reference evidence="1" key="1">
    <citation type="submission" date="2024-12" db="EMBL/GenBank/DDBJ databases">
        <title>Comparative genomics and development of molecular markers within Purpureocillium lilacinum and among Purpureocillium species.</title>
        <authorList>
            <person name="Yeh Z.-Y."/>
            <person name="Ni N.-T."/>
            <person name="Lo P.-H."/>
            <person name="Mushyakhwo K."/>
            <person name="Lin C.-F."/>
            <person name="Nai Y.-S."/>
        </authorList>
    </citation>
    <scope>NUCLEOTIDE SEQUENCE</scope>
    <source>
        <strain evidence="1">NCHU-NPUST-175</strain>
    </source>
</reference>
<gene>
    <name evidence="1" type="ORF">ACCO45_005076</name>
</gene>
<keyword evidence="2" id="KW-1185">Reference proteome</keyword>
<dbReference type="Proteomes" id="UP001638806">
    <property type="component" value="Unassembled WGS sequence"/>
</dbReference>
<accession>A0ACC4DUG1</accession>
<protein>
    <submittedName>
        <fullName evidence="1">Uncharacterized protein</fullName>
    </submittedName>
</protein>
<organism evidence="1 2">
    <name type="scientific">Purpureocillium lilacinum</name>
    <name type="common">Paecilomyces lilacinus</name>
    <dbReference type="NCBI Taxonomy" id="33203"/>
    <lineage>
        <taxon>Eukaryota</taxon>
        <taxon>Fungi</taxon>
        <taxon>Dikarya</taxon>
        <taxon>Ascomycota</taxon>
        <taxon>Pezizomycotina</taxon>
        <taxon>Sordariomycetes</taxon>
        <taxon>Hypocreomycetidae</taxon>
        <taxon>Hypocreales</taxon>
        <taxon>Ophiocordycipitaceae</taxon>
        <taxon>Purpureocillium</taxon>
    </lineage>
</organism>
<proteinExistence type="predicted"/>
<name>A0ACC4DUG1_PURLI</name>
<evidence type="ECO:0000313" key="2">
    <source>
        <dbReference type="Proteomes" id="UP001638806"/>
    </source>
</evidence>
<comment type="caution">
    <text evidence="1">The sequence shown here is derived from an EMBL/GenBank/DDBJ whole genome shotgun (WGS) entry which is preliminary data.</text>
</comment>